<proteinExistence type="predicted"/>
<feature type="domain" description="Reverse transcriptase Ty1/copia-type" evidence="4">
    <location>
        <begin position="197"/>
        <end position="332"/>
    </location>
</feature>
<evidence type="ECO:0008006" key="8">
    <source>
        <dbReference type="Google" id="ProtNLM"/>
    </source>
</evidence>
<reference evidence="6" key="1">
    <citation type="submission" date="2023-03" db="EMBL/GenBank/DDBJ databases">
        <title>Chromosome-scale reference genome and RAD-based genetic map of yellow starthistle (Centaurea solstitialis) reveal putative structural variation and QTLs associated with invader traits.</title>
        <authorList>
            <person name="Reatini B."/>
            <person name="Cang F.A."/>
            <person name="Jiang Q."/>
            <person name="Mckibben M.T.W."/>
            <person name="Barker M.S."/>
            <person name="Rieseberg L.H."/>
            <person name="Dlugosch K.M."/>
        </authorList>
    </citation>
    <scope>NUCLEOTIDE SEQUENCE</scope>
    <source>
        <strain evidence="6">CAN-66</strain>
        <tissue evidence="6">Leaf</tissue>
    </source>
</reference>
<feature type="region of interest" description="Disordered" evidence="3">
    <location>
        <begin position="125"/>
        <end position="158"/>
    </location>
</feature>
<evidence type="ECO:0000313" key="7">
    <source>
        <dbReference type="Proteomes" id="UP001172457"/>
    </source>
</evidence>
<dbReference type="InterPro" id="IPR012337">
    <property type="entry name" value="RNaseH-like_sf"/>
</dbReference>
<gene>
    <name evidence="6" type="ORF">OSB04_018974</name>
</gene>
<organism evidence="6 7">
    <name type="scientific">Centaurea solstitialis</name>
    <name type="common">yellow star-thistle</name>
    <dbReference type="NCBI Taxonomy" id="347529"/>
    <lineage>
        <taxon>Eukaryota</taxon>
        <taxon>Viridiplantae</taxon>
        <taxon>Streptophyta</taxon>
        <taxon>Embryophyta</taxon>
        <taxon>Tracheophyta</taxon>
        <taxon>Spermatophyta</taxon>
        <taxon>Magnoliopsida</taxon>
        <taxon>eudicotyledons</taxon>
        <taxon>Gunneridae</taxon>
        <taxon>Pentapetalae</taxon>
        <taxon>asterids</taxon>
        <taxon>campanulids</taxon>
        <taxon>Asterales</taxon>
        <taxon>Asteraceae</taxon>
        <taxon>Carduoideae</taxon>
        <taxon>Cardueae</taxon>
        <taxon>Centaureinae</taxon>
        <taxon>Centaurea</taxon>
    </lineage>
</organism>
<dbReference type="InterPro" id="IPR013103">
    <property type="entry name" value="RVT_2"/>
</dbReference>
<accession>A0AA38T0Y5</accession>
<dbReference type="GO" id="GO:0046872">
    <property type="term" value="F:metal ion binding"/>
    <property type="evidence" value="ECO:0007669"/>
    <property type="project" value="UniProtKB-KW"/>
</dbReference>
<dbReference type="Pfam" id="PF07727">
    <property type="entry name" value="RVT_2"/>
    <property type="match status" value="1"/>
</dbReference>
<dbReference type="SUPFAM" id="SSF53098">
    <property type="entry name" value="Ribonuclease H-like"/>
    <property type="match status" value="1"/>
</dbReference>
<keyword evidence="1" id="KW-0479">Metal-binding</keyword>
<keyword evidence="2" id="KW-0378">Hydrolase</keyword>
<evidence type="ECO:0000259" key="4">
    <source>
        <dbReference type="Pfam" id="PF07727"/>
    </source>
</evidence>
<dbReference type="InterPro" id="IPR043502">
    <property type="entry name" value="DNA/RNA_pol_sf"/>
</dbReference>
<dbReference type="InterPro" id="IPR039537">
    <property type="entry name" value="Retrotran_Ty1/copia-like"/>
</dbReference>
<keyword evidence="7" id="KW-1185">Reference proteome</keyword>
<dbReference type="SUPFAM" id="SSF56672">
    <property type="entry name" value="DNA/RNA polymerases"/>
    <property type="match status" value="1"/>
</dbReference>
<dbReference type="InterPro" id="IPR057670">
    <property type="entry name" value="SH3_retrovirus"/>
</dbReference>
<evidence type="ECO:0000256" key="1">
    <source>
        <dbReference type="ARBA" id="ARBA00022723"/>
    </source>
</evidence>
<protein>
    <recommendedName>
        <fullName evidence="8">Reverse transcriptase Ty1/copia-type domain-containing protein</fullName>
    </recommendedName>
</protein>
<dbReference type="PANTHER" id="PTHR42648:SF18">
    <property type="entry name" value="RETROTRANSPOSON, UNCLASSIFIED-LIKE PROTEIN"/>
    <property type="match status" value="1"/>
</dbReference>
<sequence>MARCMLKGKQLPDVFWVEGVSCAVYLINRSYTKSLGDKTPQEAWNGFKPSVHHLRVFSGIAYAHIPKQKGANLMTSYSYNSKAYKLFNPLTKKVITSRDVIFDEENTWKGLKYENDGNYHHIVPGIPIQSTIPSENTTPGSTSSSKRPNRKTRSSTDLYEDTQPINIDIWLNLFENAYKDQKWRDAMDSEMKSILKNNTWKIVELPDGQKSIGVRWIYKTKYNEKGEIDKHKAILVVKGYKQQYGIKYQEVFAPVIILETIRLILAIVVQFNWLVHQMDVKLAFLHGDLEEDVFIDQPHGYKRKGDEHKVCHLKKALYRLKQAPRAWYNRIERH</sequence>
<evidence type="ECO:0000259" key="5">
    <source>
        <dbReference type="Pfam" id="PF25597"/>
    </source>
</evidence>
<feature type="compositionally biased region" description="Polar residues" evidence="3">
    <location>
        <begin position="128"/>
        <end position="146"/>
    </location>
</feature>
<comment type="caution">
    <text evidence="6">The sequence shown here is derived from an EMBL/GenBank/DDBJ whole genome shotgun (WGS) entry which is preliminary data.</text>
</comment>
<dbReference type="GO" id="GO:0016787">
    <property type="term" value="F:hydrolase activity"/>
    <property type="evidence" value="ECO:0007669"/>
    <property type="project" value="UniProtKB-KW"/>
</dbReference>
<dbReference type="Pfam" id="PF25597">
    <property type="entry name" value="SH3_retrovirus"/>
    <property type="match status" value="1"/>
</dbReference>
<dbReference type="Proteomes" id="UP001172457">
    <property type="component" value="Chromosome 5"/>
</dbReference>
<dbReference type="EMBL" id="JARYMX010000005">
    <property type="protein sequence ID" value="KAJ9546431.1"/>
    <property type="molecule type" value="Genomic_DNA"/>
</dbReference>
<dbReference type="AlphaFoldDB" id="A0AA38T0Y5"/>
<name>A0AA38T0Y5_9ASTR</name>
<feature type="domain" description="Retroviral polymerase SH3-like" evidence="5">
    <location>
        <begin position="74"/>
        <end position="110"/>
    </location>
</feature>
<dbReference type="PANTHER" id="PTHR42648">
    <property type="entry name" value="TRANSPOSASE, PUTATIVE-RELATED"/>
    <property type="match status" value="1"/>
</dbReference>
<evidence type="ECO:0000256" key="2">
    <source>
        <dbReference type="ARBA" id="ARBA00022801"/>
    </source>
</evidence>
<evidence type="ECO:0000256" key="3">
    <source>
        <dbReference type="SAM" id="MobiDB-lite"/>
    </source>
</evidence>
<evidence type="ECO:0000313" key="6">
    <source>
        <dbReference type="EMBL" id="KAJ9546431.1"/>
    </source>
</evidence>